<reference evidence="1 2" key="1">
    <citation type="journal article" date="2011" name="J. Bacteriol.">
        <title>Genome of Ochrobactrum anthropi ATCC 49188 T, a versatile opportunistic pathogen and symbiont of several eukaryotic hosts.</title>
        <authorList>
            <person name="Chain P.S."/>
            <person name="Lang D.M."/>
            <person name="Comerci D.J."/>
            <person name="Malfatti S.A."/>
            <person name="Vergez L.M."/>
            <person name="Shin M."/>
            <person name="Ugalde R.A."/>
            <person name="Garcia E."/>
            <person name="Tolmasky M.E."/>
        </authorList>
    </citation>
    <scope>NUCLEOTIDE SEQUENCE [LARGE SCALE GENOMIC DNA]</scope>
    <source>
        <strain evidence="2">ATCC 49188 / DSM 6882 / CCUG 24695 / JCM 21032 / LMG 3331 / NBRC 15819 / NCTC 12168 / Alc 37</strain>
    </source>
</reference>
<dbReference type="HOGENOM" id="CLU_2602546_0_0_5"/>
<proteinExistence type="predicted"/>
<dbReference type="STRING" id="439375.Oant_4229"/>
<dbReference type="AlphaFoldDB" id="A6X6S5"/>
<evidence type="ECO:0000313" key="2">
    <source>
        <dbReference type="Proteomes" id="UP000002301"/>
    </source>
</evidence>
<dbReference type="KEGG" id="oan:Oant_4229"/>
<sequence>MIWFIQIGVSQRSARYQSGFHLSRRSSFPNSVSLFGKQDAQFKKNTSYFRQGRMAACRSQKTRTKVETVLSVPFWREPV</sequence>
<dbReference type="Proteomes" id="UP000002301">
    <property type="component" value="Chromosome 2"/>
</dbReference>
<organism evidence="1 2">
    <name type="scientific">Brucella anthropi (strain ATCC 49188 / DSM 6882 / CCUG 24695 / JCM 21032 / LMG 3331 / NBRC 15819 / NCTC 12168 / Alc 37)</name>
    <name type="common">Ochrobactrum anthropi</name>
    <dbReference type="NCBI Taxonomy" id="439375"/>
    <lineage>
        <taxon>Bacteria</taxon>
        <taxon>Pseudomonadati</taxon>
        <taxon>Pseudomonadota</taxon>
        <taxon>Alphaproteobacteria</taxon>
        <taxon>Hyphomicrobiales</taxon>
        <taxon>Brucellaceae</taxon>
        <taxon>Brucella/Ochrobactrum group</taxon>
        <taxon>Brucella</taxon>
    </lineage>
</organism>
<gene>
    <name evidence="1" type="ordered locus">Oant_4229</name>
</gene>
<keyword evidence="2" id="KW-1185">Reference proteome</keyword>
<accession>A6X6S5</accession>
<protein>
    <submittedName>
        <fullName evidence="1">Uncharacterized protein</fullName>
    </submittedName>
</protein>
<name>A6X6S5_BRUA4</name>
<evidence type="ECO:0000313" key="1">
    <source>
        <dbReference type="EMBL" id="ABS16929.1"/>
    </source>
</evidence>
<dbReference type="EMBL" id="CP000759">
    <property type="protein sequence ID" value="ABS16929.1"/>
    <property type="molecule type" value="Genomic_DNA"/>
</dbReference>